<dbReference type="PANTHER" id="PTHR43303:SF4">
    <property type="entry name" value="NADPH DEHYDROGENASE C23G7.10C-RELATED"/>
    <property type="match status" value="1"/>
</dbReference>
<protein>
    <submittedName>
        <fullName evidence="7">FMN-linked oxidoreductase</fullName>
    </submittedName>
</protein>
<keyword evidence="5" id="KW-0560">Oxidoreductase</keyword>
<keyword evidence="3" id="KW-0288">FMN</keyword>
<evidence type="ECO:0000256" key="4">
    <source>
        <dbReference type="ARBA" id="ARBA00022857"/>
    </source>
</evidence>
<comment type="caution">
    <text evidence="7">The sequence shown here is derived from an EMBL/GenBank/DDBJ whole genome shotgun (WGS) entry which is preliminary data.</text>
</comment>
<feature type="domain" description="NADH:flavin oxidoreductase/NADH oxidase N-terminal" evidence="6">
    <location>
        <begin position="22"/>
        <end position="288"/>
    </location>
</feature>
<dbReference type="OrthoDB" id="72788at2759"/>
<keyword evidence="2" id="KW-0285">Flavoprotein</keyword>
<dbReference type="AlphaFoldDB" id="A0A9P5YU16"/>
<dbReference type="SUPFAM" id="SSF51395">
    <property type="entry name" value="FMN-linked oxidoreductases"/>
    <property type="match status" value="1"/>
</dbReference>
<dbReference type="InterPro" id="IPR013785">
    <property type="entry name" value="Aldolase_TIM"/>
</dbReference>
<comment type="cofactor">
    <cofactor evidence="1">
        <name>FMN</name>
        <dbReference type="ChEBI" id="CHEBI:58210"/>
    </cofactor>
</comment>
<evidence type="ECO:0000256" key="2">
    <source>
        <dbReference type="ARBA" id="ARBA00022630"/>
    </source>
</evidence>
<dbReference type="InterPro" id="IPR001155">
    <property type="entry name" value="OxRdtase_FMN_N"/>
</dbReference>
<dbReference type="Gene3D" id="3.20.20.70">
    <property type="entry name" value="Aldolase class I"/>
    <property type="match status" value="1"/>
</dbReference>
<organism evidence="7 8">
    <name type="scientific">Pholiota conissans</name>
    <dbReference type="NCBI Taxonomy" id="109636"/>
    <lineage>
        <taxon>Eukaryota</taxon>
        <taxon>Fungi</taxon>
        <taxon>Dikarya</taxon>
        <taxon>Basidiomycota</taxon>
        <taxon>Agaricomycotina</taxon>
        <taxon>Agaricomycetes</taxon>
        <taxon>Agaricomycetidae</taxon>
        <taxon>Agaricales</taxon>
        <taxon>Agaricineae</taxon>
        <taxon>Strophariaceae</taxon>
        <taxon>Pholiota</taxon>
    </lineage>
</organism>
<dbReference type="InterPro" id="IPR044152">
    <property type="entry name" value="YqjM-like"/>
</dbReference>
<dbReference type="PANTHER" id="PTHR43303">
    <property type="entry name" value="NADPH DEHYDROGENASE C23G7.10C-RELATED"/>
    <property type="match status" value="1"/>
</dbReference>
<dbReference type="Pfam" id="PF00724">
    <property type="entry name" value="Oxidored_FMN"/>
    <property type="match status" value="1"/>
</dbReference>
<dbReference type="EMBL" id="MU155317">
    <property type="protein sequence ID" value="KAF9475818.1"/>
    <property type="molecule type" value="Genomic_DNA"/>
</dbReference>
<sequence length="421" mass="45823">MQLGVPAGTASDPQPDGRHLPKLFQPLRIRGVEFANRIWLAPLSWYAAEDGMMMPDWHMAQLGGIFTRGPGHSMIESTAVLPNGRITPQDLGIWSDAHIPPLRALATFAHAQGQKIGIQLAHSGRKGSIVPPWFSGSPIATKENGGWPDELVAPSAIPYAEGHPVPRELTVREVKEIVKAYADAAKRSVQAGFDTIEIHAAHGFLLAEFMSPYSNKRGDEYGGSWKNRIRFALEVVDAIRGAIPETTPLFFRLSGTEWLDEPSWRIEDTARLSPLLYEHGVDLIDVSSGGNSSNQKIAGPLFSGSGGLKAYQAPLAKAIMGAIGATRAYPSSRAPSKSDARRPQRLLVSTVGKVTSGMQAEELLQEGYADLVMVGRQFLKNPGTVWAFAEELGVDVKMATQIEWVFVGRTKKVVDKDKKSK</sequence>
<accession>A0A9P5YU16</accession>
<dbReference type="GO" id="GO:0003959">
    <property type="term" value="F:NADPH dehydrogenase activity"/>
    <property type="evidence" value="ECO:0007669"/>
    <property type="project" value="InterPro"/>
</dbReference>
<dbReference type="GO" id="GO:0050661">
    <property type="term" value="F:NADP binding"/>
    <property type="evidence" value="ECO:0007669"/>
    <property type="project" value="InterPro"/>
</dbReference>
<dbReference type="GO" id="GO:0010181">
    <property type="term" value="F:FMN binding"/>
    <property type="evidence" value="ECO:0007669"/>
    <property type="project" value="InterPro"/>
</dbReference>
<dbReference type="CDD" id="cd02932">
    <property type="entry name" value="OYE_YqiM_FMN"/>
    <property type="match status" value="1"/>
</dbReference>
<evidence type="ECO:0000259" key="6">
    <source>
        <dbReference type="Pfam" id="PF00724"/>
    </source>
</evidence>
<evidence type="ECO:0000256" key="1">
    <source>
        <dbReference type="ARBA" id="ARBA00001917"/>
    </source>
</evidence>
<gene>
    <name evidence="7" type="ORF">BDN70DRAFT_813383</name>
</gene>
<dbReference type="Proteomes" id="UP000807469">
    <property type="component" value="Unassembled WGS sequence"/>
</dbReference>
<keyword evidence="8" id="KW-1185">Reference proteome</keyword>
<evidence type="ECO:0000256" key="5">
    <source>
        <dbReference type="ARBA" id="ARBA00023002"/>
    </source>
</evidence>
<evidence type="ECO:0000313" key="7">
    <source>
        <dbReference type="EMBL" id="KAF9475818.1"/>
    </source>
</evidence>
<keyword evidence="4" id="KW-0521">NADP</keyword>
<proteinExistence type="predicted"/>
<evidence type="ECO:0000256" key="3">
    <source>
        <dbReference type="ARBA" id="ARBA00022643"/>
    </source>
</evidence>
<evidence type="ECO:0000313" key="8">
    <source>
        <dbReference type="Proteomes" id="UP000807469"/>
    </source>
</evidence>
<name>A0A9P5YU16_9AGAR</name>
<reference evidence="7" key="1">
    <citation type="submission" date="2020-11" db="EMBL/GenBank/DDBJ databases">
        <authorList>
            <consortium name="DOE Joint Genome Institute"/>
            <person name="Ahrendt S."/>
            <person name="Riley R."/>
            <person name="Andreopoulos W."/>
            <person name="Labutti K."/>
            <person name="Pangilinan J."/>
            <person name="Ruiz-Duenas F.J."/>
            <person name="Barrasa J.M."/>
            <person name="Sanchez-Garcia M."/>
            <person name="Camarero S."/>
            <person name="Miyauchi S."/>
            <person name="Serrano A."/>
            <person name="Linde D."/>
            <person name="Babiker R."/>
            <person name="Drula E."/>
            <person name="Ayuso-Fernandez I."/>
            <person name="Pacheco R."/>
            <person name="Padilla G."/>
            <person name="Ferreira P."/>
            <person name="Barriuso J."/>
            <person name="Kellner H."/>
            <person name="Castanera R."/>
            <person name="Alfaro M."/>
            <person name="Ramirez L."/>
            <person name="Pisabarro A.G."/>
            <person name="Kuo A."/>
            <person name="Tritt A."/>
            <person name="Lipzen A."/>
            <person name="He G."/>
            <person name="Yan M."/>
            <person name="Ng V."/>
            <person name="Cullen D."/>
            <person name="Martin F."/>
            <person name="Rosso M.-N."/>
            <person name="Henrissat B."/>
            <person name="Hibbett D."/>
            <person name="Martinez A.T."/>
            <person name="Grigoriev I.V."/>
        </authorList>
    </citation>
    <scope>NUCLEOTIDE SEQUENCE</scope>
    <source>
        <strain evidence="7">CIRM-BRFM 674</strain>
    </source>
</reference>